<dbReference type="Proteomes" id="UP000683925">
    <property type="component" value="Unassembled WGS sequence"/>
</dbReference>
<keyword evidence="1" id="KW-0175">Coiled coil</keyword>
<evidence type="ECO:0000256" key="1">
    <source>
        <dbReference type="SAM" id="Coils"/>
    </source>
</evidence>
<dbReference type="EMBL" id="CAJJDP010000077">
    <property type="protein sequence ID" value="CAD8182144.1"/>
    <property type="molecule type" value="Genomic_DNA"/>
</dbReference>
<gene>
    <name evidence="2" type="ORF">POCTA_138.1.T0780140</name>
</gene>
<evidence type="ECO:0000313" key="2">
    <source>
        <dbReference type="EMBL" id="CAD8182144.1"/>
    </source>
</evidence>
<dbReference type="OrthoDB" id="305464at2759"/>
<feature type="coiled-coil region" evidence="1">
    <location>
        <begin position="802"/>
        <end position="921"/>
    </location>
</feature>
<feature type="coiled-coil region" evidence="1">
    <location>
        <begin position="245"/>
        <end position="324"/>
    </location>
</feature>
<feature type="coiled-coil region" evidence="1">
    <location>
        <begin position="1413"/>
        <end position="1566"/>
    </location>
</feature>
<proteinExistence type="predicted"/>
<evidence type="ECO:0000313" key="3">
    <source>
        <dbReference type="Proteomes" id="UP000683925"/>
    </source>
</evidence>
<reference evidence="2" key="1">
    <citation type="submission" date="2021-01" db="EMBL/GenBank/DDBJ databases">
        <authorList>
            <consortium name="Genoscope - CEA"/>
            <person name="William W."/>
        </authorList>
    </citation>
    <scope>NUCLEOTIDE SEQUENCE</scope>
</reference>
<feature type="coiled-coil region" evidence="1">
    <location>
        <begin position="1098"/>
        <end position="1309"/>
    </location>
</feature>
<dbReference type="OMA" id="CNELHIC"/>
<protein>
    <submittedName>
        <fullName evidence="2">Uncharacterized protein</fullName>
    </submittedName>
</protein>
<organism evidence="2 3">
    <name type="scientific">Paramecium octaurelia</name>
    <dbReference type="NCBI Taxonomy" id="43137"/>
    <lineage>
        <taxon>Eukaryota</taxon>
        <taxon>Sar</taxon>
        <taxon>Alveolata</taxon>
        <taxon>Ciliophora</taxon>
        <taxon>Intramacronucleata</taxon>
        <taxon>Oligohymenophorea</taxon>
        <taxon>Peniculida</taxon>
        <taxon>Parameciidae</taxon>
        <taxon>Paramecium</taxon>
    </lineage>
</organism>
<keyword evidence="3" id="KW-1185">Reference proteome</keyword>
<sequence length="1576" mass="186344">MNYQIKGNFNYHLDVIASQLNESSNITINAFTSKNTKIPIGCKFQWFKICDTERIRIESQGNIYQCSIFDIGYRIEANVQSFESGQEGQAIVEFQKIQISSQLEIKLSQLYHNNMKQQIIANDQNWIFSLDCLENSTQQQKIMYSDQQLLPSQNQLQAHFMNQTLKFKCKEDKDSFCAFFVSMQALRRVHIKFIAYNIGKMNQKQVNFQQLLNSQLQQLINEKTQLGPKKLEIQQTNLQLSSSSDQRTTIQLNQLRQEITQLQNEKQKQQQQIDKLSRENKELEQNCRQQTSSKDQIESLDRLIQSLKNELFSLKQRETDLMNQNARLTMVLNEKNERFENSFSQSQIFDNQQIKQYQDLLTESNQEKLKLQDELNKVQKQTYQQKSNLNIEFEREKLISTNQKLMQEIQSQTKTINELQIEIEMLKNMSRVSMNMSQIQDPIVQTKLDQIEQENVYLQKKIEILEDELQKKKTQKPQKQQIDKDLQIQQLCDANKRYLNENIKLYEEIRSIRDRLDTSQIMNSSIKNSNVHENILCNQLEQQIEQMSSMHNLEIQQFKKKLEKATVDLQDAFISKKQFEQLEKQNKRLAEENLYLQEQIKNLADLNQSKSFSVNMTNIICSDQYKQLEEQLNIQKKRIQEVQSRLDFQLQRDAQQQEKIKHCEVELLKYQSQVQKVDKQENKLLPDDLYKESKQIDQELTILIQEKEYYTQKIKQQDNQIFELKQKLMQLQEENRTLRLFPLSAETQMKQQIAQLQLQNQNLTEQMLKLQNQQNIFKDLSQSHISMNESIFESKIYEGKDYKLLENQKELLHLENQQLKKQINKDQIVQQENQELKLQLEKVRTQFNDKIQSLQQELQSKIANNEKLSLEIDRLNNMKSGQEYVQSTYEDSLVKSLKLQILALQQENSKLMQDVANYRSTIQDKSIIDQINQSYSKRQNQDSDDSQQLINQLRIQLAEKTHQLKIVSTNYQKSNEDLQLIINKLGQENQNISEVHNSIKTRLETQISKLIEQLKDKDQQITQMSVGVVPYGSQNRIAQLEDELSKKTNQIEQLIQQNKAQALQINTLYFELQELKLTTSSRFISKEDNGETEKQIGNQKLEQEKQQQKIVINDLLSENSKFQGTIQKLHKELNESQVKLQQKIEDTQKIIKAQQSTQIEIETLRKENQSLSLKVQEQKIQSNQEIDELKFKLRQLSSQSVTDEKQESIRSNSILNQTIQQLQQKNNEIDMKCKQLQQETQDLTACIQEKDFQLKQQAQQNQCLSKELDNEQEKNQNLKKKISELQLLIKNKENETQELQSKIKDIENALLVKDKTIFNQNTQLAEFEKLMSFDKSSDSYLITKSFHAQFNNSQDYTEKISSDNQKTVLNGQKHQNQNDYQTKSKMDTMESKQQIELQNQKISTELQIQTTRVNTLQQELQAFKGQNQKLNEQIVQQEEFIRLLKQNQQQQLNNSNYNGRMGQGQSQNEMIDTLKVENKQLKEYNQKLEKEAQEYQNQKIISQQKMTISEFQLMQFEQEQLKMQNSKLLEIVKQQQQQIDRLSKSNLALMEENNRLNDQIKDVQNISYYSSDSQIH</sequence>
<feature type="coiled-coil region" evidence="1">
    <location>
        <begin position="714"/>
        <end position="773"/>
    </location>
</feature>
<feature type="coiled-coil region" evidence="1">
    <location>
        <begin position="354"/>
        <end position="475"/>
    </location>
</feature>
<name>A0A8S1VWK0_PAROT</name>
<comment type="caution">
    <text evidence="2">The sequence shown here is derived from an EMBL/GenBank/DDBJ whole genome shotgun (WGS) entry which is preliminary data.</text>
</comment>
<feature type="coiled-coil region" evidence="1">
    <location>
        <begin position="572"/>
        <end position="645"/>
    </location>
</feature>
<feature type="coiled-coil region" evidence="1">
    <location>
        <begin position="1000"/>
        <end position="1064"/>
    </location>
</feature>
<accession>A0A8S1VWK0</accession>